<protein>
    <submittedName>
        <fullName evidence="1">Uncharacterized protein</fullName>
    </submittedName>
</protein>
<name>A0A7J7NES2_9MAGN</name>
<sequence>MVMLQFKDDCDGMKVGLCEFDSSWKWQASELKAISTVTVSYSQVPQVLSKRVKFEAEIHRRLNSRAAKSLCDSKEECIFWMGLQISSSGCPEETPQIYQKLKAIGQYPDEKADSRFRMKVQSPRTSVGKGEVKEKVYGFGCDLTAKEYKVVQILYLDDSVNEINVYSLCDNSWRKIGCVPFKEYYLMRKHCVFLNGYL</sequence>
<dbReference type="Proteomes" id="UP000541444">
    <property type="component" value="Unassembled WGS sequence"/>
</dbReference>
<proteinExistence type="predicted"/>
<gene>
    <name evidence="1" type="ORF">GIB67_012583</name>
</gene>
<evidence type="ECO:0000313" key="1">
    <source>
        <dbReference type="EMBL" id="KAF6165686.1"/>
    </source>
</evidence>
<organism evidence="1 2">
    <name type="scientific">Kingdonia uniflora</name>
    <dbReference type="NCBI Taxonomy" id="39325"/>
    <lineage>
        <taxon>Eukaryota</taxon>
        <taxon>Viridiplantae</taxon>
        <taxon>Streptophyta</taxon>
        <taxon>Embryophyta</taxon>
        <taxon>Tracheophyta</taxon>
        <taxon>Spermatophyta</taxon>
        <taxon>Magnoliopsida</taxon>
        <taxon>Ranunculales</taxon>
        <taxon>Circaeasteraceae</taxon>
        <taxon>Kingdonia</taxon>
    </lineage>
</organism>
<reference evidence="1 2" key="1">
    <citation type="journal article" date="2020" name="IScience">
        <title>Genome Sequencing of the Endangered Kingdonia uniflora (Circaeasteraceae, Ranunculales) Reveals Potential Mechanisms of Evolutionary Specialization.</title>
        <authorList>
            <person name="Sun Y."/>
            <person name="Deng T."/>
            <person name="Zhang A."/>
            <person name="Moore M.J."/>
            <person name="Landis J.B."/>
            <person name="Lin N."/>
            <person name="Zhang H."/>
            <person name="Zhang X."/>
            <person name="Huang J."/>
            <person name="Zhang X."/>
            <person name="Sun H."/>
            <person name="Wang H."/>
        </authorList>
    </citation>
    <scope>NUCLEOTIDE SEQUENCE [LARGE SCALE GENOMIC DNA]</scope>
    <source>
        <strain evidence="1">TB1705</strain>
        <tissue evidence="1">Leaf</tissue>
    </source>
</reference>
<keyword evidence="2" id="KW-1185">Reference proteome</keyword>
<evidence type="ECO:0000313" key="2">
    <source>
        <dbReference type="Proteomes" id="UP000541444"/>
    </source>
</evidence>
<dbReference type="EMBL" id="JACGCM010000816">
    <property type="protein sequence ID" value="KAF6165686.1"/>
    <property type="molecule type" value="Genomic_DNA"/>
</dbReference>
<comment type="caution">
    <text evidence="1">The sequence shown here is derived from an EMBL/GenBank/DDBJ whole genome shotgun (WGS) entry which is preliminary data.</text>
</comment>
<dbReference type="AlphaFoldDB" id="A0A7J7NES2"/>
<accession>A0A7J7NES2</accession>